<sequence>MQSEYDALIANDTWHLTSLPPGRTAIGCKWFGCDYFETFSPVIKLVTVHIILTLALTNHWSIQQIAVNNAFLNAILHEDVYMTQPPASVFYVWSQTAPPSLSKCDPSVLVLTTAVDCLYVHVYVDDIILMGSSTTLLQYLFSKLHAVFTLKQLGRHGLKLSRFGFDYFDDRGYSIGLFQTYTALSQGHHLLCSETFILLLILPSTPSLHTVMQIGHQRLMTEDQPLVVWSKRQTPVVCSTTEAEYRSLAITASEILWLQSLLKELNVPCPTPIIYCHNQSTVTLRHNPVLHTRTKHMELNIFVWEKVKRYFEYEEPNGTVNEIWRQVTKKLPLIKLMINREKRLFGRESVCSCNPIALALLSGLAFREIRGQFCQDVPR</sequence>
<dbReference type="AlphaFoldDB" id="A0AAQ3PB65"/>
<dbReference type="PANTHER" id="PTHR11439:SF511">
    <property type="match status" value="1"/>
</dbReference>
<dbReference type="InterPro" id="IPR043502">
    <property type="entry name" value="DNA/RNA_pol_sf"/>
</dbReference>
<organism evidence="2 3">
    <name type="scientific">Vigna mungo</name>
    <name type="common">Black gram</name>
    <name type="synonym">Phaseolus mungo</name>
    <dbReference type="NCBI Taxonomy" id="3915"/>
    <lineage>
        <taxon>Eukaryota</taxon>
        <taxon>Viridiplantae</taxon>
        <taxon>Streptophyta</taxon>
        <taxon>Embryophyta</taxon>
        <taxon>Tracheophyta</taxon>
        <taxon>Spermatophyta</taxon>
        <taxon>Magnoliopsida</taxon>
        <taxon>eudicotyledons</taxon>
        <taxon>Gunneridae</taxon>
        <taxon>Pentapetalae</taxon>
        <taxon>rosids</taxon>
        <taxon>fabids</taxon>
        <taxon>Fabales</taxon>
        <taxon>Fabaceae</taxon>
        <taxon>Papilionoideae</taxon>
        <taxon>50 kb inversion clade</taxon>
        <taxon>NPAAA clade</taxon>
        <taxon>indigoferoid/millettioid clade</taxon>
        <taxon>Phaseoleae</taxon>
        <taxon>Vigna</taxon>
    </lineage>
</organism>
<evidence type="ECO:0000313" key="3">
    <source>
        <dbReference type="Proteomes" id="UP001374535"/>
    </source>
</evidence>
<reference evidence="2 3" key="1">
    <citation type="journal article" date="2023" name="Life. Sci Alliance">
        <title>Evolutionary insights into 3D genome organization and epigenetic landscape of Vigna mungo.</title>
        <authorList>
            <person name="Junaid A."/>
            <person name="Singh B."/>
            <person name="Bhatia S."/>
        </authorList>
    </citation>
    <scope>NUCLEOTIDE SEQUENCE [LARGE SCALE GENOMIC DNA]</scope>
    <source>
        <strain evidence="2">Urdbean</strain>
    </source>
</reference>
<gene>
    <name evidence="2" type="ORF">V8G54_001862</name>
</gene>
<name>A0AAQ3PB65_VIGMU</name>
<keyword evidence="3" id="KW-1185">Reference proteome</keyword>
<accession>A0AAQ3PB65</accession>
<dbReference type="CDD" id="cd09272">
    <property type="entry name" value="RNase_HI_RT_Ty1"/>
    <property type="match status" value="1"/>
</dbReference>
<feature type="domain" description="Reverse transcriptase Ty1/copia-type" evidence="1">
    <location>
        <begin position="32"/>
        <end position="88"/>
    </location>
</feature>
<dbReference type="PANTHER" id="PTHR11439">
    <property type="entry name" value="GAG-POL-RELATED RETROTRANSPOSON"/>
    <property type="match status" value="1"/>
</dbReference>
<proteinExistence type="predicted"/>
<protein>
    <recommendedName>
        <fullName evidence="1">Reverse transcriptase Ty1/copia-type domain-containing protein</fullName>
    </recommendedName>
</protein>
<dbReference type="Pfam" id="PF07727">
    <property type="entry name" value="RVT_2"/>
    <property type="match status" value="1"/>
</dbReference>
<dbReference type="SUPFAM" id="SSF56672">
    <property type="entry name" value="DNA/RNA polymerases"/>
    <property type="match status" value="1"/>
</dbReference>
<dbReference type="EMBL" id="CP144700">
    <property type="protein sequence ID" value="WVZ23318.1"/>
    <property type="molecule type" value="Genomic_DNA"/>
</dbReference>
<dbReference type="InterPro" id="IPR013103">
    <property type="entry name" value="RVT_2"/>
</dbReference>
<evidence type="ECO:0000259" key="1">
    <source>
        <dbReference type="Pfam" id="PF07727"/>
    </source>
</evidence>
<dbReference type="Proteomes" id="UP001374535">
    <property type="component" value="Chromosome 1"/>
</dbReference>
<evidence type="ECO:0000313" key="2">
    <source>
        <dbReference type="EMBL" id="WVZ23318.1"/>
    </source>
</evidence>